<protein>
    <submittedName>
        <fullName evidence="3">Uncharacterized protein</fullName>
    </submittedName>
</protein>
<sequence length="606" mass="71902">MDKPPINSRQFSRQKSQPLIKPITPQNNFRISNHNQFQNKHKIQRTSNNFFNNSQECLKNENQNVSQKKLGQDYKQFYFEKEDQEEEVSFKQLCLEMTSKYVIEPVFGESHCYKYYIIIFIVVMNKSPGSSPKHSQSNNPRINKYRNLIKNSNFQLAHTQKEVDDLLIASPITSFSAPRGKKFKASFCKFLAGNIDTKQLIDHSNFPTTIENMNDKFEYVKSHKESVCSFKDSVVNKEHLQINLLEDKLAKLKNTNNKTQAENKRERLYELSLQVKKDKKKLSKQEKALLKWKKIKDVIQNNIQLRRMIIDEKRKQTKFLDNLEIAFHKSSDFYIQNLRFHQLRTMTVLKEKKLSNSNNQNLSPRHYHFLLSLQFKENSDDFLFNRFTTISEHLQNLMKNNDQIYDRVLNLYLNKKEIYLQWVKEQKERKIINRKQSKQQYSNDIQTSTSNSLGLNKHKPMQRVENPFQQTQRFKDYQNKLIEQVNDIEQIDQDSKSQLKQLLQKSNKKKNPEGVIKHNRFLSYPTNSNSDQIDDFQDNISNASITEALLDQLYSGANTLQQKINNNKGLTFQRKVRDYLRLEEIKLQTIRANNLKLIPKQHDQIK</sequence>
<gene>
    <name evidence="3" type="ORF">GSPATT00002050001</name>
</gene>
<feature type="compositionally biased region" description="Polar residues" evidence="2">
    <location>
        <begin position="438"/>
        <end position="454"/>
    </location>
</feature>
<dbReference type="EMBL" id="CT868318">
    <property type="protein sequence ID" value="CAK79008.1"/>
    <property type="molecule type" value="Genomic_DNA"/>
</dbReference>
<name>A0D7J1_PARTE</name>
<evidence type="ECO:0000313" key="3">
    <source>
        <dbReference type="EMBL" id="CAK79008.1"/>
    </source>
</evidence>
<accession>A0D7J1</accession>
<feature type="coiled-coil region" evidence="1">
    <location>
        <begin position="235"/>
        <end position="262"/>
    </location>
</feature>
<proteinExistence type="predicted"/>
<keyword evidence="1" id="KW-0175">Coiled coil</keyword>
<evidence type="ECO:0000256" key="1">
    <source>
        <dbReference type="SAM" id="Coils"/>
    </source>
</evidence>
<dbReference type="RefSeq" id="XP_001446405.1">
    <property type="nucleotide sequence ID" value="XM_001446368.1"/>
</dbReference>
<reference evidence="3 4" key="1">
    <citation type="journal article" date="2006" name="Nature">
        <title>Global trends of whole-genome duplications revealed by the ciliate Paramecium tetraurelia.</title>
        <authorList>
            <consortium name="Genoscope"/>
            <person name="Aury J.-M."/>
            <person name="Jaillon O."/>
            <person name="Duret L."/>
            <person name="Noel B."/>
            <person name="Jubin C."/>
            <person name="Porcel B.M."/>
            <person name="Segurens B."/>
            <person name="Daubin V."/>
            <person name="Anthouard V."/>
            <person name="Aiach N."/>
            <person name="Arnaiz O."/>
            <person name="Billaut A."/>
            <person name="Beisson J."/>
            <person name="Blanc I."/>
            <person name="Bouhouche K."/>
            <person name="Camara F."/>
            <person name="Duharcourt S."/>
            <person name="Guigo R."/>
            <person name="Gogendeau D."/>
            <person name="Katinka M."/>
            <person name="Keller A.-M."/>
            <person name="Kissmehl R."/>
            <person name="Klotz C."/>
            <person name="Koll F."/>
            <person name="Le Moue A."/>
            <person name="Lepere C."/>
            <person name="Malinsky S."/>
            <person name="Nowacki M."/>
            <person name="Nowak J.K."/>
            <person name="Plattner H."/>
            <person name="Poulain J."/>
            <person name="Ruiz F."/>
            <person name="Serrano V."/>
            <person name="Zagulski M."/>
            <person name="Dessen P."/>
            <person name="Betermier M."/>
            <person name="Weissenbach J."/>
            <person name="Scarpelli C."/>
            <person name="Schachter V."/>
            <person name="Sperling L."/>
            <person name="Meyer E."/>
            <person name="Cohen J."/>
            <person name="Wincker P."/>
        </authorList>
    </citation>
    <scope>NUCLEOTIDE SEQUENCE [LARGE SCALE GENOMIC DNA]</scope>
    <source>
        <strain evidence="3 4">Stock d4-2</strain>
    </source>
</reference>
<dbReference type="OrthoDB" id="305685at2759"/>
<evidence type="ECO:0000313" key="4">
    <source>
        <dbReference type="Proteomes" id="UP000000600"/>
    </source>
</evidence>
<feature type="region of interest" description="Disordered" evidence="2">
    <location>
        <begin position="434"/>
        <end position="457"/>
    </location>
</feature>
<dbReference type="AlphaFoldDB" id="A0D7J1"/>
<dbReference type="GeneID" id="5032190"/>
<evidence type="ECO:0000256" key="2">
    <source>
        <dbReference type="SAM" id="MobiDB-lite"/>
    </source>
</evidence>
<dbReference type="InParanoid" id="A0D7J1"/>
<dbReference type="OMA" id="PRHYHFL"/>
<dbReference type="KEGG" id="ptm:GSPATT00002050001"/>
<dbReference type="HOGENOM" id="CLU_031512_0_0_1"/>
<organism evidence="3 4">
    <name type="scientific">Paramecium tetraurelia</name>
    <dbReference type="NCBI Taxonomy" id="5888"/>
    <lineage>
        <taxon>Eukaryota</taxon>
        <taxon>Sar</taxon>
        <taxon>Alveolata</taxon>
        <taxon>Ciliophora</taxon>
        <taxon>Intramacronucleata</taxon>
        <taxon>Oligohymenophorea</taxon>
        <taxon>Peniculida</taxon>
        <taxon>Parameciidae</taxon>
        <taxon>Paramecium</taxon>
    </lineage>
</organism>
<keyword evidence="4" id="KW-1185">Reference proteome</keyword>
<dbReference type="Proteomes" id="UP000000600">
    <property type="component" value="Unassembled WGS sequence"/>
</dbReference>